<feature type="signal peptide" evidence="1">
    <location>
        <begin position="1"/>
        <end position="18"/>
    </location>
</feature>
<gene>
    <name evidence="2" type="ORF">EPUL_001720</name>
</gene>
<keyword evidence="3" id="KW-1185">Reference proteome</keyword>
<organism evidence="2 3">
    <name type="scientific">Erysiphe pulchra</name>
    <dbReference type="NCBI Taxonomy" id="225359"/>
    <lineage>
        <taxon>Eukaryota</taxon>
        <taxon>Fungi</taxon>
        <taxon>Dikarya</taxon>
        <taxon>Ascomycota</taxon>
        <taxon>Pezizomycotina</taxon>
        <taxon>Leotiomycetes</taxon>
        <taxon>Erysiphales</taxon>
        <taxon>Erysiphaceae</taxon>
        <taxon>Erysiphe</taxon>
    </lineage>
</organism>
<dbReference type="EMBL" id="PEDP01000101">
    <property type="protein sequence ID" value="POS87590.1"/>
    <property type="molecule type" value="Genomic_DNA"/>
</dbReference>
<dbReference type="Proteomes" id="UP000237438">
    <property type="component" value="Unassembled WGS sequence"/>
</dbReference>
<evidence type="ECO:0008006" key="4">
    <source>
        <dbReference type="Google" id="ProtNLM"/>
    </source>
</evidence>
<name>A0A2S4PZY0_9PEZI</name>
<proteinExistence type="predicted"/>
<keyword evidence="1" id="KW-0732">Signal</keyword>
<evidence type="ECO:0000256" key="1">
    <source>
        <dbReference type="SAM" id="SignalP"/>
    </source>
</evidence>
<dbReference type="SMR" id="A0A2S4PZY0"/>
<comment type="caution">
    <text evidence="2">The sequence shown here is derived from an EMBL/GenBank/DDBJ whole genome shotgun (WGS) entry which is preliminary data.</text>
</comment>
<protein>
    <recommendedName>
        <fullName evidence="4">Amine oxidase</fullName>
    </recommendedName>
</protein>
<feature type="chain" id="PRO_5015672488" description="Amine oxidase" evidence="1">
    <location>
        <begin position="19"/>
        <end position="390"/>
    </location>
</feature>
<sequence>MPIVDFFISWILLSYVVSTHFVLGRRELKENGYDCGGKFFDDQMIHNELKKAFSDEGRKILMPYSGPLYSSTLSCAVWPILPLESPPKSTKYSRQNPIYQLVFDENGKVIDVIVKLANKQFAKCWRVDKQQSEASINSVVESNGYECGPEFIPDTRLAEIANIARHYLGTQLYYPLKYKGNLYSKELRYEIWPINYRTLVFPRHPITPRTGSIYIVIDLIGQLKDVIARTSDKNHIRCMRARKVSPAPDNDEPNQILDKPTRKGYVCKDEFFDDIYLSHISRKFRKQGSFPKLRYKLPDNTLCSLWPLNKIEMKVGDDRVDELYLALATNFRVKDVVMQLGEDLVPCKREVIAAGSPDNLIFRYNFDDFSRWEIAKAAAIARKKNRYYPY</sequence>
<accession>A0A2S4PZY0</accession>
<reference evidence="2 3" key="1">
    <citation type="submission" date="2017-10" db="EMBL/GenBank/DDBJ databases">
        <title>Development of genomic resources for the powdery mildew, Erysiphe pulchra.</title>
        <authorList>
            <person name="Wadl P.A."/>
            <person name="Mack B.M."/>
            <person name="Moore G."/>
            <person name="Beltz S.B."/>
        </authorList>
    </citation>
    <scope>NUCLEOTIDE SEQUENCE [LARGE SCALE GENOMIC DNA]</scope>
    <source>
        <strain evidence="2">Cflorida</strain>
    </source>
</reference>
<evidence type="ECO:0000313" key="2">
    <source>
        <dbReference type="EMBL" id="POS87590.1"/>
    </source>
</evidence>
<evidence type="ECO:0000313" key="3">
    <source>
        <dbReference type="Proteomes" id="UP000237438"/>
    </source>
</evidence>
<dbReference type="AlphaFoldDB" id="A0A2S4PZY0"/>